<dbReference type="GO" id="GO:0003677">
    <property type="term" value="F:DNA binding"/>
    <property type="evidence" value="ECO:0007669"/>
    <property type="project" value="UniProtKB-KW"/>
</dbReference>
<evidence type="ECO:0000256" key="5">
    <source>
        <dbReference type="SAM" id="MobiDB-lite"/>
    </source>
</evidence>
<dbReference type="Proteomes" id="UP001202328">
    <property type="component" value="Unassembled WGS sequence"/>
</dbReference>
<keyword evidence="2" id="KW-0238">DNA-binding</keyword>
<evidence type="ECO:0000256" key="2">
    <source>
        <dbReference type="ARBA" id="ARBA00023125"/>
    </source>
</evidence>
<evidence type="ECO:0000259" key="6">
    <source>
        <dbReference type="PROSITE" id="PS51005"/>
    </source>
</evidence>
<sequence>MLKKEEERWVAKKFVTNSESSPPEKNSPAADQFTLSTTQCSIHNRAGSSRPKENHSKSVPIGFAELAEKYKEYALDGSEWYFFTTRERRYPNGVRPRRDAGNHEGHWKARRVSEPIKDKHGRIFGSKRILDYHMFNEAASTKASTRTNFKMVEYVVVDAEIAAFTDFCLCEVYKNRRKSPGNSDSLTDGDDTHPSAEANISSPLRAHRCSGSFLPQHISTNASNLDGL</sequence>
<organism evidence="7 8">
    <name type="scientific">Papaver atlanticum</name>
    <dbReference type="NCBI Taxonomy" id="357466"/>
    <lineage>
        <taxon>Eukaryota</taxon>
        <taxon>Viridiplantae</taxon>
        <taxon>Streptophyta</taxon>
        <taxon>Embryophyta</taxon>
        <taxon>Tracheophyta</taxon>
        <taxon>Spermatophyta</taxon>
        <taxon>Magnoliopsida</taxon>
        <taxon>Ranunculales</taxon>
        <taxon>Papaveraceae</taxon>
        <taxon>Papaveroideae</taxon>
        <taxon>Papaver</taxon>
    </lineage>
</organism>
<dbReference type="Pfam" id="PF02365">
    <property type="entry name" value="NAM"/>
    <property type="match status" value="1"/>
</dbReference>
<feature type="domain" description="NAC" evidence="6">
    <location>
        <begin position="20"/>
        <end position="175"/>
    </location>
</feature>
<protein>
    <recommendedName>
        <fullName evidence="6">NAC domain-containing protein</fullName>
    </recommendedName>
</protein>
<dbReference type="InterPro" id="IPR036093">
    <property type="entry name" value="NAC_dom_sf"/>
</dbReference>
<dbReference type="PANTHER" id="PTHR31719">
    <property type="entry name" value="NAC TRANSCRIPTION FACTOR 56"/>
    <property type="match status" value="1"/>
</dbReference>
<evidence type="ECO:0000256" key="3">
    <source>
        <dbReference type="ARBA" id="ARBA00023163"/>
    </source>
</evidence>
<reference evidence="7" key="1">
    <citation type="submission" date="2022-04" db="EMBL/GenBank/DDBJ databases">
        <title>A functionally conserved STORR gene fusion in Papaver species that diverged 16.8 million years ago.</title>
        <authorList>
            <person name="Catania T."/>
        </authorList>
    </citation>
    <scope>NUCLEOTIDE SEQUENCE</scope>
    <source>
        <strain evidence="7">S-188037</strain>
    </source>
</reference>
<comment type="caution">
    <text evidence="7">The sequence shown here is derived from an EMBL/GenBank/DDBJ whole genome shotgun (WGS) entry which is preliminary data.</text>
</comment>
<feature type="region of interest" description="Disordered" evidence="5">
    <location>
        <begin position="13"/>
        <end position="37"/>
    </location>
</feature>
<evidence type="ECO:0000256" key="4">
    <source>
        <dbReference type="ARBA" id="ARBA00023242"/>
    </source>
</evidence>
<dbReference type="SUPFAM" id="SSF101941">
    <property type="entry name" value="NAC domain"/>
    <property type="match status" value="1"/>
</dbReference>
<feature type="region of interest" description="Disordered" evidence="5">
    <location>
        <begin position="178"/>
        <end position="200"/>
    </location>
</feature>
<keyword evidence="3" id="KW-0804">Transcription</keyword>
<dbReference type="GO" id="GO:0006355">
    <property type="term" value="P:regulation of DNA-templated transcription"/>
    <property type="evidence" value="ECO:0007669"/>
    <property type="project" value="InterPro"/>
</dbReference>
<feature type="non-terminal residue" evidence="7">
    <location>
        <position position="1"/>
    </location>
</feature>
<keyword evidence="4" id="KW-0539">Nucleus</keyword>
<keyword evidence="1" id="KW-0805">Transcription regulation</keyword>
<evidence type="ECO:0000313" key="7">
    <source>
        <dbReference type="EMBL" id="KAI3953700.1"/>
    </source>
</evidence>
<proteinExistence type="predicted"/>
<dbReference type="Gene3D" id="2.170.150.80">
    <property type="entry name" value="NAC domain"/>
    <property type="match status" value="1"/>
</dbReference>
<feature type="compositionally biased region" description="Low complexity" evidence="5">
    <location>
        <begin position="17"/>
        <end position="28"/>
    </location>
</feature>
<dbReference type="AlphaFoldDB" id="A0AAD4TEE9"/>
<name>A0AAD4TEE9_9MAGN</name>
<keyword evidence="8" id="KW-1185">Reference proteome</keyword>
<dbReference type="InterPro" id="IPR003441">
    <property type="entry name" value="NAC-dom"/>
</dbReference>
<gene>
    <name evidence="7" type="ORF">MKW98_017524</name>
</gene>
<dbReference type="PANTHER" id="PTHR31719:SF193">
    <property type="entry name" value="NAC DOMAIN-CONTAINING PROTEIN"/>
    <property type="match status" value="1"/>
</dbReference>
<evidence type="ECO:0000256" key="1">
    <source>
        <dbReference type="ARBA" id="ARBA00023015"/>
    </source>
</evidence>
<dbReference type="EMBL" id="JAJJMB010002020">
    <property type="protein sequence ID" value="KAI3953700.1"/>
    <property type="molecule type" value="Genomic_DNA"/>
</dbReference>
<accession>A0AAD4TEE9</accession>
<evidence type="ECO:0000313" key="8">
    <source>
        <dbReference type="Proteomes" id="UP001202328"/>
    </source>
</evidence>
<dbReference type="PROSITE" id="PS51005">
    <property type="entry name" value="NAC"/>
    <property type="match status" value="1"/>
</dbReference>